<keyword evidence="8" id="KW-1185">Reference proteome</keyword>
<comment type="caution">
    <text evidence="7">The sequence shown here is derived from an EMBL/GenBank/DDBJ whole genome shotgun (WGS) entry which is preliminary data.</text>
</comment>
<keyword evidence="4" id="KW-0788">Thiol protease</keyword>
<dbReference type="GO" id="GO:0016926">
    <property type="term" value="P:protein desumoylation"/>
    <property type="evidence" value="ECO:0000318"/>
    <property type="project" value="GO_Central"/>
</dbReference>
<dbReference type="Proteomes" id="UP000222542">
    <property type="component" value="Unassembled WGS sequence"/>
</dbReference>
<evidence type="ECO:0000256" key="3">
    <source>
        <dbReference type="ARBA" id="ARBA00022801"/>
    </source>
</evidence>
<dbReference type="Pfam" id="PF02902">
    <property type="entry name" value="Peptidase_C48"/>
    <property type="match status" value="1"/>
</dbReference>
<dbReference type="Gramene" id="PHT60971">
    <property type="protein sequence ID" value="PHT60971"/>
    <property type="gene ID" value="T459_35179"/>
</dbReference>
<dbReference type="InterPro" id="IPR003653">
    <property type="entry name" value="Peptidase_C48_C"/>
</dbReference>
<dbReference type="PANTHER" id="PTHR12606">
    <property type="entry name" value="SENTRIN/SUMO-SPECIFIC PROTEASE"/>
    <property type="match status" value="1"/>
</dbReference>
<reference evidence="7 8" key="2">
    <citation type="journal article" date="2017" name="Genome Biol.">
        <title>New reference genome sequences of hot pepper reveal the massive evolution of plant disease-resistance genes by retroduplication.</title>
        <authorList>
            <person name="Kim S."/>
            <person name="Park J."/>
            <person name="Yeom S.I."/>
            <person name="Kim Y.M."/>
            <person name="Seo E."/>
            <person name="Kim K.T."/>
            <person name="Kim M.S."/>
            <person name="Lee J.M."/>
            <person name="Cheong K."/>
            <person name="Shin H.S."/>
            <person name="Kim S.B."/>
            <person name="Han K."/>
            <person name="Lee J."/>
            <person name="Park M."/>
            <person name="Lee H.A."/>
            <person name="Lee H.Y."/>
            <person name="Lee Y."/>
            <person name="Oh S."/>
            <person name="Lee J.H."/>
            <person name="Choi E."/>
            <person name="Choi E."/>
            <person name="Lee S.E."/>
            <person name="Jeon J."/>
            <person name="Kim H."/>
            <person name="Choi G."/>
            <person name="Song H."/>
            <person name="Lee J."/>
            <person name="Lee S.C."/>
            <person name="Kwon J.K."/>
            <person name="Lee H.Y."/>
            <person name="Koo N."/>
            <person name="Hong Y."/>
            <person name="Kim R.W."/>
            <person name="Kang W.H."/>
            <person name="Huh J.H."/>
            <person name="Kang B.C."/>
            <person name="Yang T.J."/>
            <person name="Lee Y.H."/>
            <person name="Bennetzen J.L."/>
            <person name="Choi D."/>
        </authorList>
    </citation>
    <scope>NUCLEOTIDE SEQUENCE [LARGE SCALE GENOMIC DNA]</scope>
    <source>
        <strain evidence="8">cv. CM334</strain>
    </source>
</reference>
<sequence length="373" mass="42586">MHSVEMANKQPKKRGRPKKPPLAPSPSVVCHARVSYNDTPIEVVATNKRSEEETRVDVVSRINEGPSFELLSQNMLIASDEVDVKSNKKSTSQFKFFKKEAEIPRQEPLNGNFFQELANSTSNLSDEHIDACLYYFRKKYCYHGEHLSEKINCTTIDTIFNGTVEIVKLFKKHGWFVENSSEEQMTNYARGLQISALTSLSYVDKILLPMRLSPTKNESESTHYVLGVLDLSKKVIDLYDSISDKKYGRRSMALAKTYGRLLPELLKALCLKDEHPSYADDVKAFSVVRKEDVPKQPGAVECGVYMLKFISLIMEDGSIDNFKADEINEWRIELAANLWQHCMWKKETGYATPEENGYDDYGDNEVNMCPFDL</sequence>
<organism evidence="7 8">
    <name type="scientific">Capsicum annuum</name>
    <name type="common">Capsicum pepper</name>
    <dbReference type="NCBI Taxonomy" id="4072"/>
    <lineage>
        <taxon>Eukaryota</taxon>
        <taxon>Viridiplantae</taxon>
        <taxon>Streptophyta</taxon>
        <taxon>Embryophyta</taxon>
        <taxon>Tracheophyta</taxon>
        <taxon>Spermatophyta</taxon>
        <taxon>Magnoliopsida</taxon>
        <taxon>eudicotyledons</taxon>
        <taxon>Gunneridae</taxon>
        <taxon>Pentapetalae</taxon>
        <taxon>asterids</taxon>
        <taxon>lamiids</taxon>
        <taxon>Solanales</taxon>
        <taxon>Solanaceae</taxon>
        <taxon>Solanoideae</taxon>
        <taxon>Capsiceae</taxon>
        <taxon>Capsicum</taxon>
    </lineage>
</organism>
<evidence type="ECO:0000256" key="1">
    <source>
        <dbReference type="ARBA" id="ARBA00005234"/>
    </source>
</evidence>
<dbReference type="GO" id="GO:0016929">
    <property type="term" value="F:deSUMOylase activity"/>
    <property type="evidence" value="ECO:0000318"/>
    <property type="project" value="GO_Central"/>
</dbReference>
<dbReference type="PANTHER" id="PTHR12606:SF136">
    <property type="entry name" value="ULP1 PROTEASE FAMILY PROTEIN"/>
    <property type="match status" value="1"/>
</dbReference>
<evidence type="ECO:0000313" key="8">
    <source>
        <dbReference type="Proteomes" id="UP000222542"/>
    </source>
</evidence>
<evidence type="ECO:0000256" key="2">
    <source>
        <dbReference type="ARBA" id="ARBA00022670"/>
    </source>
</evidence>
<evidence type="ECO:0000259" key="6">
    <source>
        <dbReference type="PROSITE" id="PS50600"/>
    </source>
</evidence>
<feature type="compositionally biased region" description="Basic residues" evidence="5">
    <location>
        <begin position="10"/>
        <end position="19"/>
    </location>
</feature>
<protein>
    <recommendedName>
        <fullName evidence="6">Ubiquitin-like protease family profile domain-containing protein</fullName>
    </recommendedName>
</protein>
<feature type="domain" description="Ubiquitin-like protease family profile" evidence="6">
    <location>
        <begin position="107"/>
        <end position="313"/>
    </location>
</feature>
<accession>A0A2G2XUI2</accession>
<name>A0A2G2XUI2_CAPAN</name>
<dbReference type="GO" id="GO:0005634">
    <property type="term" value="C:nucleus"/>
    <property type="evidence" value="ECO:0000318"/>
    <property type="project" value="GO_Central"/>
</dbReference>
<dbReference type="InterPro" id="IPR038765">
    <property type="entry name" value="Papain-like_cys_pep_sf"/>
</dbReference>
<evidence type="ECO:0000256" key="5">
    <source>
        <dbReference type="SAM" id="MobiDB-lite"/>
    </source>
</evidence>
<dbReference type="Gene3D" id="3.40.395.10">
    <property type="entry name" value="Adenoviral Proteinase, Chain A"/>
    <property type="match status" value="1"/>
</dbReference>
<evidence type="ECO:0000313" key="7">
    <source>
        <dbReference type="EMBL" id="PHT60971.1"/>
    </source>
</evidence>
<dbReference type="OMA" id="LRKNECY"/>
<dbReference type="GO" id="GO:0006508">
    <property type="term" value="P:proteolysis"/>
    <property type="evidence" value="ECO:0007669"/>
    <property type="project" value="UniProtKB-KW"/>
</dbReference>
<gene>
    <name evidence="7" type="ORF">T459_35179</name>
</gene>
<dbReference type="AlphaFoldDB" id="A0A2G2XUI2"/>
<evidence type="ECO:0000256" key="4">
    <source>
        <dbReference type="ARBA" id="ARBA00022807"/>
    </source>
</evidence>
<proteinExistence type="inferred from homology"/>
<dbReference type="SUPFAM" id="SSF54001">
    <property type="entry name" value="Cysteine proteinases"/>
    <property type="match status" value="1"/>
</dbReference>
<keyword evidence="2" id="KW-0645">Protease</keyword>
<dbReference type="EMBL" id="AYRZ02000398">
    <property type="protein sequence ID" value="PHT60971.1"/>
    <property type="molecule type" value="Genomic_DNA"/>
</dbReference>
<keyword evidence="3" id="KW-0378">Hydrolase</keyword>
<comment type="similarity">
    <text evidence="1">Belongs to the peptidase C48 family.</text>
</comment>
<reference evidence="7 8" key="1">
    <citation type="journal article" date="2014" name="Nat. Genet.">
        <title>Genome sequence of the hot pepper provides insights into the evolution of pungency in Capsicum species.</title>
        <authorList>
            <person name="Kim S."/>
            <person name="Park M."/>
            <person name="Yeom S.I."/>
            <person name="Kim Y.M."/>
            <person name="Lee J.M."/>
            <person name="Lee H.A."/>
            <person name="Seo E."/>
            <person name="Choi J."/>
            <person name="Cheong K."/>
            <person name="Kim K.T."/>
            <person name="Jung K."/>
            <person name="Lee G.W."/>
            <person name="Oh S.K."/>
            <person name="Bae C."/>
            <person name="Kim S.B."/>
            <person name="Lee H.Y."/>
            <person name="Kim S.Y."/>
            <person name="Kim M.S."/>
            <person name="Kang B.C."/>
            <person name="Jo Y.D."/>
            <person name="Yang H.B."/>
            <person name="Jeong H.J."/>
            <person name="Kang W.H."/>
            <person name="Kwon J.K."/>
            <person name="Shin C."/>
            <person name="Lim J.Y."/>
            <person name="Park J.H."/>
            <person name="Huh J.H."/>
            <person name="Kim J.S."/>
            <person name="Kim B.D."/>
            <person name="Cohen O."/>
            <person name="Paran I."/>
            <person name="Suh M.C."/>
            <person name="Lee S.B."/>
            <person name="Kim Y.K."/>
            <person name="Shin Y."/>
            <person name="Noh S.J."/>
            <person name="Park J."/>
            <person name="Seo Y.S."/>
            <person name="Kwon S.Y."/>
            <person name="Kim H.A."/>
            <person name="Park J.M."/>
            <person name="Kim H.J."/>
            <person name="Choi S.B."/>
            <person name="Bosland P.W."/>
            <person name="Reeves G."/>
            <person name="Jo S.H."/>
            <person name="Lee B.W."/>
            <person name="Cho H.T."/>
            <person name="Choi H.S."/>
            <person name="Lee M.S."/>
            <person name="Yu Y."/>
            <person name="Do Choi Y."/>
            <person name="Park B.S."/>
            <person name="van Deynze A."/>
            <person name="Ashrafi H."/>
            <person name="Hill T."/>
            <person name="Kim W.T."/>
            <person name="Pai H.S."/>
            <person name="Ahn H.K."/>
            <person name="Yeam I."/>
            <person name="Giovannoni J.J."/>
            <person name="Rose J.K."/>
            <person name="Sorensen I."/>
            <person name="Lee S.J."/>
            <person name="Kim R.W."/>
            <person name="Choi I.Y."/>
            <person name="Choi B.S."/>
            <person name="Lim J.S."/>
            <person name="Lee Y.H."/>
            <person name="Choi D."/>
        </authorList>
    </citation>
    <scope>NUCLEOTIDE SEQUENCE [LARGE SCALE GENOMIC DNA]</scope>
    <source>
        <strain evidence="8">cv. CM334</strain>
    </source>
</reference>
<feature type="region of interest" description="Disordered" evidence="5">
    <location>
        <begin position="1"/>
        <end position="27"/>
    </location>
</feature>
<dbReference type="PROSITE" id="PS50600">
    <property type="entry name" value="ULP_PROTEASE"/>
    <property type="match status" value="1"/>
</dbReference>